<dbReference type="PIRSF" id="PIRSF003073">
    <property type="entry name" value="DNAC_TnpB_IstB"/>
    <property type="match status" value="1"/>
</dbReference>
<dbReference type="InterPro" id="IPR002611">
    <property type="entry name" value="IstB_ATP-bd"/>
</dbReference>
<dbReference type="GO" id="GO:0006260">
    <property type="term" value="P:DNA replication"/>
    <property type="evidence" value="ECO:0007669"/>
    <property type="project" value="TreeGrafter"/>
</dbReference>
<comment type="similarity">
    <text evidence="1">Belongs to the IS21/IS1162 putative ATP-binding protein family.</text>
</comment>
<dbReference type="InterPro" id="IPR003593">
    <property type="entry name" value="AAA+_ATPase"/>
</dbReference>
<evidence type="ECO:0000256" key="1">
    <source>
        <dbReference type="ARBA" id="ARBA00008059"/>
    </source>
</evidence>
<evidence type="ECO:0000256" key="2">
    <source>
        <dbReference type="ARBA" id="ARBA00022741"/>
    </source>
</evidence>
<gene>
    <name evidence="5" type="ORF">EUA98_19430</name>
</gene>
<keyword evidence="6" id="KW-1185">Reference proteome</keyword>
<organism evidence="5 6">
    <name type="scientific">Pengzhenrongella frigida</name>
    <dbReference type="NCBI Taxonomy" id="1259133"/>
    <lineage>
        <taxon>Bacteria</taxon>
        <taxon>Bacillati</taxon>
        <taxon>Actinomycetota</taxon>
        <taxon>Actinomycetes</taxon>
        <taxon>Micrococcales</taxon>
        <taxon>Pengzhenrongella</taxon>
    </lineage>
</organism>
<accession>A0A4Q5N001</accession>
<dbReference type="SMART" id="SM00382">
    <property type="entry name" value="AAA"/>
    <property type="match status" value="1"/>
</dbReference>
<dbReference type="InterPro" id="IPR028350">
    <property type="entry name" value="DNAC/IstB-like"/>
</dbReference>
<dbReference type="NCBIfam" id="NF038214">
    <property type="entry name" value="IS21_help_AAA"/>
    <property type="match status" value="1"/>
</dbReference>
<dbReference type="OrthoDB" id="9773429at2"/>
<proteinExistence type="inferred from homology"/>
<dbReference type="Pfam" id="PF01695">
    <property type="entry name" value="IstB_IS21"/>
    <property type="match status" value="1"/>
</dbReference>
<comment type="caution">
    <text evidence="5">The sequence shown here is derived from an EMBL/GenBank/DDBJ whole genome shotgun (WGS) entry which is preliminary data.</text>
</comment>
<dbReference type="PANTHER" id="PTHR30050:SF4">
    <property type="entry name" value="ATP-BINDING PROTEIN RV3427C IN INSERTION SEQUENCE-RELATED"/>
    <property type="match status" value="1"/>
</dbReference>
<dbReference type="CDD" id="cd00009">
    <property type="entry name" value="AAA"/>
    <property type="match status" value="1"/>
</dbReference>
<dbReference type="AlphaFoldDB" id="A0A4Q5N001"/>
<dbReference type="InterPro" id="IPR020591">
    <property type="entry name" value="Chromosome_initiator_DnaA-like"/>
</dbReference>
<feature type="domain" description="AAA+ ATPase" evidence="4">
    <location>
        <begin position="114"/>
        <end position="247"/>
    </location>
</feature>
<dbReference type="InterPro" id="IPR047661">
    <property type="entry name" value="IstB"/>
</dbReference>
<dbReference type="Proteomes" id="UP000293764">
    <property type="component" value="Unassembled WGS sequence"/>
</dbReference>
<sequence>MSAAPARPAVTALSDPAADAAITAACTLLSLPTIRTQAGPLADATARERLTHKAYLAEVLSAECDDRDARRRLRRVKEAKFPRPKRLEDFDATAITDLPPARLAHLATGGWIDAGEPLVLLGDSGTGKTHLLIALGTAAAEQGRRVRYVTTAALVNELIEAADDKQLSRAVGRYARLDLLALDEIGYVSLDPRGAELLFQIITEREERASIACASNAMFSEWGATFTDPRLAAAVVDRLTFNAHIINTGTSSYRLRATRAKKGATTT</sequence>
<keyword evidence="2" id="KW-0547">Nucleotide-binding</keyword>
<keyword evidence="3" id="KW-0067">ATP-binding</keyword>
<dbReference type="RefSeq" id="WP_130104326.1">
    <property type="nucleotide sequence ID" value="NZ_SDWW01000098.1"/>
</dbReference>
<dbReference type="EMBL" id="SDWW01000098">
    <property type="protein sequence ID" value="RYV49321.1"/>
    <property type="molecule type" value="Genomic_DNA"/>
</dbReference>
<dbReference type="Gene3D" id="3.40.50.300">
    <property type="entry name" value="P-loop containing nucleotide triphosphate hydrolases"/>
    <property type="match status" value="1"/>
</dbReference>
<dbReference type="PRINTS" id="PR00051">
    <property type="entry name" value="DNAA"/>
</dbReference>
<reference evidence="5 6" key="1">
    <citation type="submission" date="2019-01" db="EMBL/GenBank/DDBJ databases">
        <title>Novel species of Cellulomonas.</title>
        <authorList>
            <person name="Liu Q."/>
            <person name="Xin Y.-H."/>
        </authorList>
    </citation>
    <scope>NUCLEOTIDE SEQUENCE [LARGE SCALE GENOMIC DNA]</scope>
    <source>
        <strain evidence="5 6">HLT2-17</strain>
    </source>
</reference>
<dbReference type="PANTHER" id="PTHR30050">
    <property type="entry name" value="CHROMOSOMAL REPLICATION INITIATOR PROTEIN DNAA"/>
    <property type="match status" value="1"/>
</dbReference>
<evidence type="ECO:0000259" key="4">
    <source>
        <dbReference type="SMART" id="SM00382"/>
    </source>
</evidence>
<name>A0A4Q5N001_9MICO</name>
<evidence type="ECO:0000313" key="5">
    <source>
        <dbReference type="EMBL" id="RYV49321.1"/>
    </source>
</evidence>
<dbReference type="SUPFAM" id="SSF52540">
    <property type="entry name" value="P-loop containing nucleoside triphosphate hydrolases"/>
    <property type="match status" value="1"/>
</dbReference>
<dbReference type="InterPro" id="IPR027417">
    <property type="entry name" value="P-loop_NTPase"/>
</dbReference>
<protein>
    <submittedName>
        <fullName evidence="5">AAA family ATPase</fullName>
    </submittedName>
</protein>
<evidence type="ECO:0000313" key="6">
    <source>
        <dbReference type="Proteomes" id="UP000293764"/>
    </source>
</evidence>
<dbReference type="GO" id="GO:0005524">
    <property type="term" value="F:ATP binding"/>
    <property type="evidence" value="ECO:0007669"/>
    <property type="project" value="UniProtKB-KW"/>
</dbReference>
<evidence type="ECO:0000256" key="3">
    <source>
        <dbReference type="ARBA" id="ARBA00022840"/>
    </source>
</evidence>